<dbReference type="Gene3D" id="3.40.30.10">
    <property type="entry name" value="Glutaredoxin"/>
    <property type="match status" value="1"/>
</dbReference>
<comment type="similarity">
    <text evidence="1">Belongs to the thioredoxin family. DsbA subfamily.</text>
</comment>
<name>A0A2H0URK9_9BACT</name>
<dbReference type="Pfam" id="PF13462">
    <property type="entry name" value="Thioredoxin_4"/>
    <property type="match status" value="1"/>
</dbReference>
<dbReference type="AlphaFoldDB" id="A0A2H0URK9"/>
<feature type="domain" description="Thioredoxin" evidence="6">
    <location>
        <begin position="33"/>
        <end position="231"/>
    </location>
</feature>
<evidence type="ECO:0000259" key="6">
    <source>
        <dbReference type="PROSITE" id="PS51352"/>
    </source>
</evidence>
<dbReference type="SUPFAM" id="SSF52833">
    <property type="entry name" value="Thioredoxin-like"/>
    <property type="match status" value="1"/>
</dbReference>
<evidence type="ECO:0000256" key="1">
    <source>
        <dbReference type="ARBA" id="ARBA00005791"/>
    </source>
</evidence>
<keyword evidence="4" id="KW-1015">Disulfide bond</keyword>
<reference evidence="8" key="1">
    <citation type="submission" date="2017-09" db="EMBL/GenBank/DDBJ databases">
        <title>Depth-based differentiation of microbial function through sediment-hosted aquifers and enrichment of novel symbionts in the deep terrestrial subsurface.</title>
        <authorList>
            <person name="Probst A.J."/>
            <person name="Ladd B."/>
            <person name="Jarett J.K."/>
            <person name="Geller-Mcgrath D.E."/>
            <person name="Sieber C.M.K."/>
            <person name="Emerson J.B."/>
            <person name="Anantharaman K."/>
            <person name="Thomas B.C."/>
            <person name="Malmstrom R."/>
            <person name="Stieglmeier M."/>
            <person name="Klingl A."/>
            <person name="Woyke T."/>
            <person name="Ryan C.M."/>
            <person name="Banfield J.F."/>
        </authorList>
    </citation>
    <scope>NUCLEOTIDE SEQUENCE [LARGE SCALE GENOMIC DNA]</scope>
</reference>
<evidence type="ECO:0000256" key="5">
    <source>
        <dbReference type="ARBA" id="ARBA00023284"/>
    </source>
</evidence>
<keyword evidence="5" id="KW-0676">Redox-active center</keyword>
<evidence type="ECO:0000313" key="7">
    <source>
        <dbReference type="EMBL" id="PIR89044.1"/>
    </source>
</evidence>
<evidence type="ECO:0000256" key="3">
    <source>
        <dbReference type="ARBA" id="ARBA00023002"/>
    </source>
</evidence>
<dbReference type="InterPro" id="IPR036249">
    <property type="entry name" value="Thioredoxin-like_sf"/>
</dbReference>
<dbReference type="PANTHER" id="PTHR13887">
    <property type="entry name" value="GLUTATHIONE S-TRANSFERASE KAPPA"/>
    <property type="match status" value="1"/>
</dbReference>
<comment type="caution">
    <text evidence="7">The sequence shown here is derived from an EMBL/GenBank/DDBJ whole genome shotgun (WGS) entry which is preliminary data.</text>
</comment>
<dbReference type="Proteomes" id="UP000231157">
    <property type="component" value="Unassembled WGS sequence"/>
</dbReference>
<dbReference type="GO" id="GO:0016491">
    <property type="term" value="F:oxidoreductase activity"/>
    <property type="evidence" value="ECO:0007669"/>
    <property type="project" value="UniProtKB-KW"/>
</dbReference>
<keyword evidence="2" id="KW-0732">Signal</keyword>
<accession>A0A2H0URK9</accession>
<evidence type="ECO:0000313" key="8">
    <source>
        <dbReference type="Proteomes" id="UP000231157"/>
    </source>
</evidence>
<proteinExistence type="inferred from homology"/>
<organism evidence="7 8">
    <name type="scientific">Candidatus Harrisonbacteria bacterium CG10_big_fil_rev_8_21_14_0_10_40_38</name>
    <dbReference type="NCBI Taxonomy" id="1974583"/>
    <lineage>
        <taxon>Bacteria</taxon>
        <taxon>Candidatus Harrisoniibacteriota</taxon>
    </lineage>
</organism>
<sequence>METGEKKNSNFLAMSILVAALIIGGSSIYSASIKGGNPSNNVGNVAINAGNDNGQPTIVNVSEDDDVILGDKDAPVTMIVFGDFQCPYCKRLFDESEGRLRDEYVATGKLKVVYRDFPLRSIHPYAQPSAEAAECAKEQGKYWAYHDELFRRQDTLATIDYGSLAAELGLDKAKFNKCVAEGRYKDEIEKDYQDGIAAGVQGTPASFINGKFISGAQPYEAFKAAIEETLNS</sequence>
<keyword evidence="3" id="KW-0560">Oxidoreductase</keyword>
<evidence type="ECO:0000256" key="2">
    <source>
        <dbReference type="ARBA" id="ARBA00022729"/>
    </source>
</evidence>
<dbReference type="EMBL" id="PFAZ01000008">
    <property type="protein sequence ID" value="PIR89044.1"/>
    <property type="molecule type" value="Genomic_DNA"/>
</dbReference>
<dbReference type="PANTHER" id="PTHR13887:SF14">
    <property type="entry name" value="DISULFIDE BOND FORMATION PROTEIN D"/>
    <property type="match status" value="1"/>
</dbReference>
<gene>
    <name evidence="7" type="ORF">COU07_03050</name>
</gene>
<evidence type="ECO:0000256" key="4">
    <source>
        <dbReference type="ARBA" id="ARBA00023157"/>
    </source>
</evidence>
<dbReference type="InterPro" id="IPR013766">
    <property type="entry name" value="Thioredoxin_domain"/>
</dbReference>
<protein>
    <recommendedName>
        <fullName evidence="6">Thioredoxin domain-containing protein</fullName>
    </recommendedName>
</protein>
<dbReference type="InterPro" id="IPR012336">
    <property type="entry name" value="Thioredoxin-like_fold"/>
</dbReference>
<dbReference type="PROSITE" id="PS51352">
    <property type="entry name" value="THIOREDOXIN_2"/>
    <property type="match status" value="1"/>
</dbReference>